<evidence type="ECO:0000256" key="3">
    <source>
        <dbReference type="ARBA" id="ARBA00023065"/>
    </source>
</evidence>
<reference evidence="4 5" key="1">
    <citation type="journal article" date="2009" name="Stand. Genomic Sci.">
        <title>Complete genome sequence of Stackebrandtia nassauensis type strain (LLR-40K-21).</title>
        <authorList>
            <person name="Munk C."/>
            <person name="Lapidus A."/>
            <person name="Copeland A."/>
            <person name="Jando M."/>
            <person name="Mayilraj S."/>
            <person name="Glavina Del Rio T."/>
            <person name="Nolan M."/>
            <person name="Chen F."/>
            <person name="Lucas S."/>
            <person name="Tice H."/>
            <person name="Cheng J.F."/>
            <person name="Han C."/>
            <person name="Detter J.C."/>
            <person name="Bruce D."/>
            <person name="Goodwin L."/>
            <person name="Chain P."/>
            <person name="Pitluck S."/>
            <person name="Goker M."/>
            <person name="Ovchinikova G."/>
            <person name="Pati A."/>
            <person name="Ivanova N."/>
            <person name="Mavromatis K."/>
            <person name="Chen A."/>
            <person name="Palaniappan K."/>
            <person name="Land M."/>
            <person name="Hauser L."/>
            <person name="Chang Y.J."/>
            <person name="Jeffries C.D."/>
            <person name="Bristow J."/>
            <person name="Eisen J.A."/>
            <person name="Markowitz V."/>
            <person name="Hugenholtz P."/>
            <person name="Kyrpides N.C."/>
            <person name="Klenk H.P."/>
        </authorList>
    </citation>
    <scope>NUCLEOTIDE SEQUENCE [LARGE SCALE GENOMIC DNA]</scope>
    <source>
        <strain evidence="5">DSM 44728 / CIP 108903 / NRRL B-16338 / NBRC 102104 / LLR-40K-21</strain>
    </source>
</reference>
<evidence type="ECO:0000313" key="4">
    <source>
        <dbReference type="EMBL" id="ADD43124.1"/>
    </source>
</evidence>
<gene>
    <name evidence="4" type="ordered locus">Snas_3460</name>
</gene>
<dbReference type="KEGG" id="sna:Snas_3460"/>
<dbReference type="SUPFAM" id="SSF159468">
    <property type="entry name" value="AtpF-like"/>
    <property type="match status" value="1"/>
</dbReference>
<keyword evidence="3" id="KW-0406">Ion transport</keyword>
<dbReference type="Pfam" id="PF01990">
    <property type="entry name" value="ATP-synt_F"/>
    <property type="match status" value="1"/>
</dbReference>
<dbReference type="STRING" id="446470.Snas_3460"/>
<keyword evidence="5" id="KW-1185">Reference proteome</keyword>
<dbReference type="InterPro" id="IPR008218">
    <property type="entry name" value="ATPase_V1-cplx_f_g_su"/>
</dbReference>
<sequence>MGRVAVIGERDLVTGWSLAGALVCPAEDPEQVRRAWRDLGPEVTVVILTAAADRSLGSGRVGRPLTVVIPE</sequence>
<evidence type="ECO:0000256" key="2">
    <source>
        <dbReference type="ARBA" id="ARBA00022448"/>
    </source>
</evidence>
<keyword evidence="2" id="KW-0813">Transport</keyword>
<accession>D3PVL0</accession>
<name>D3PVL0_STANL</name>
<dbReference type="GO" id="GO:0046961">
    <property type="term" value="F:proton-transporting ATPase activity, rotational mechanism"/>
    <property type="evidence" value="ECO:0007669"/>
    <property type="project" value="InterPro"/>
</dbReference>
<organism evidence="4 5">
    <name type="scientific">Stackebrandtia nassauensis (strain DSM 44728 / CIP 108903 / NRRL B-16338 / NBRC 102104 / LLR-40K-21)</name>
    <dbReference type="NCBI Taxonomy" id="446470"/>
    <lineage>
        <taxon>Bacteria</taxon>
        <taxon>Bacillati</taxon>
        <taxon>Actinomycetota</taxon>
        <taxon>Actinomycetes</taxon>
        <taxon>Glycomycetales</taxon>
        <taxon>Glycomycetaceae</taxon>
        <taxon>Stackebrandtia</taxon>
    </lineage>
</organism>
<dbReference type="InterPro" id="IPR036906">
    <property type="entry name" value="ATPase_V1_fsu_sf"/>
</dbReference>
<evidence type="ECO:0000313" key="5">
    <source>
        <dbReference type="Proteomes" id="UP000000844"/>
    </source>
</evidence>
<proteinExistence type="inferred from homology"/>
<dbReference type="RefSeq" id="WP_013018695.1">
    <property type="nucleotide sequence ID" value="NC_013947.1"/>
</dbReference>
<dbReference type="Proteomes" id="UP000000844">
    <property type="component" value="Chromosome"/>
</dbReference>
<dbReference type="AlphaFoldDB" id="D3PVL0"/>
<dbReference type="eggNOG" id="COG1436">
    <property type="taxonomic scope" value="Bacteria"/>
</dbReference>
<dbReference type="Gene3D" id="3.40.50.10580">
    <property type="entry name" value="ATPase, V1 complex, subunit F"/>
    <property type="match status" value="1"/>
</dbReference>
<evidence type="ECO:0008006" key="6">
    <source>
        <dbReference type="Google" id="ProtNLM"/>
    </source>
</evidence>
<dbReference type="EMBL" id="CP001778">
    <property type="protein sequence ID" value="ADD43124.1"/>
    <property type="molecule type" value="Genomic_DNA"/>
</dbReference>
<protein>
    <recommendedName>
        <fullName evidence="6">Vacuolar H+transporting two-sector ATPase F subunit</fullName>
    </recommendedName>
</protein>
<dbReference type="HOGENOM" id="CLU_2738091_0_0_11"/>
<comment type="similarity">
    <text evidence="1">Belongs to the V-ATPase F subunit family.</text>
</comment>
<evidence type="ECO:0000256" key="1">
    <source>
        <dbReference type="ARBA" id="ARBA00010148"/>
    </source>
</evidence>